<evidence type="ECO:0000313" key="2">
    <source>
        <dbReference type="Proteomes" id="UP000197019"/>
    </source>
</evidence>
<sequence>MKKALFRFSPPIEENRVQDNVFRIVGTFKADLHSLATKIGGLSPKIRKFATEPVFTADSGNWPLKWANRESIGGIMDIIAR</sequence>
<dbReference type="KEGG" id="mpsy:CEK71_21095"/>
<reference evidence="1 2" key="1">
    <citation type="submission" date="2017-06" db="EMBL/GenBank/DDBJ databases">
        <title>Genome Sequencing of the methanotroph Methylovulum psychrotolerants str. HV10-M2 isolated from a high-altitude environment.</title>
        <authorList>
            <person name="Mateos-Rivera A."/>
        </authorList>
    </citation>
    <scope>NUCLEOTIDE SEQUENCE [LARGE SCALE GENOMIC DNA]</scope>
    <source>
        <strain evidence="1 2">HV10_M2</strain>
    </source>
</reference>
<name>A0A1Z4C473_9GAMM</name>
<proteinExistence type="predicted"/>
<organism evidence="1 2">
    <name type="scientific">Methylovulum psychrotolerans</name>
    <dbReference type="NCBI Taxonomy" id="1704499"/>
    <lineage>
        <taxon>Bacteria</taxon>
        <taxon>Pseudomonadati</taxon>
        <taxon>Pseudomonadota</taxon>
        <taxon>Gammaproteobacteria</taxon>
        <taxon>Methylococcales</taxon>
        <taxon>Methylococcaceae</taxon>
        <taxon>Methylovulum</taxon>
    </lineage>
</organism>
<protein>
    <submittedName>
        <fullName evidence="1">Uncharacterized protein</fullName>
    </submittedName>
</protein>
<dbReference type="EMBL" id="CP022129">
    <property type="protein sequence ID" value="ASF48356.1"/>
    <property type="molecule type" value="Genomic_DNA"/>
</dbReference>
<dbReference type="AlphaFoldDB" id="A0A1Z4C473"/>
<evidence type="ECO:0000313" key="1">
    <source>
        <dbReference type="EMBL" id="ASF48356.1"/>
    </source>
</evidence>
<accession>A0A1Z4C473</accession>
<keyword evidence="2" id="KW-1185">Reference proteome</keyword>
<gene>
    <name evidence="1" type="ORF">CEK71_21095</name>
</gene>
<dbReference type="Proteomes" id="UP000197019">
    <property type="component" value="Chromosome"/>
</dbReference>